<protein>
    <submittedName>
        <fullName evidence="2">Glycosyltransferase family 4 protein</fullName>
    </submittedName>
</protein>
<dbReference type="Gene3D" id="3.40.50.2000">
    <property type="entry name" value="Glycogen Phosphorylase B"/>
    <property type="match status" value="2"/>
</dbReference>
<evidence type="ECO:0000256" key="1">
    <source>
        <dbReference type="SAM" id="MobiDB-lite"/>
    </source>
</evidence>
<sequence>MPKNEAGQPIRAFVQLSYGYGATTWHRRWQDGRILGLNEEYAYGYLRASEPGFTVTQSEDAPEGVFGRLVRYGARLLLGFDFVHAWRNRAAILGSDVVWTHTESQSLAVQLVLRLFPRRRHPRTIAQSVWLVDRWPTESWKNRIIFRNLLSRADILTFLSPCNLNQAAVIFPDQRMALMEFGIRIDEMIVRPPRDRSPGAPIRVLSLGNDRHRDWNTLLTATSDLPCTVTIATTDRAARRMLATAAHVTLATLTNNTELFDLYDQADLVVVPVGPNQHASGITAIQEATARGVPVIATDVGGLRHYFGDNAIRYVPVGDAPALARAIIDLAADPAAQAAMLAHAQQRMRDCLNSRAYVARHVELSRDLLSEARIRSPTSPSPVPHRHPTAYQQAGTV</sequence>
<dbReference type="Pfam" id="PF13692">
    <property type="entry name" value="Glyco_trans_1_4"/>
    <property type="match status" value="1"/>
</dbReference>
<dbReference type="Proteomes" id="UP000561066">
    <property type="component" value="Unassembled WGS sequence"/>
</dbReference>
<dbReference type="SUPFAM" id="SSF53756">
    <property type="entry name" value="UDP-Glycosyltransferase/glycogen phosphorylase"/>
    <property type="match status" value="1"/>
</dbReference>
<evidence type="ECO:0000313" key="3">
    <source>
        <dbReference type="Proteomes" id="UP000561066"/>
    </source>
</evidence>
<dbReference type="GO" id="GO:0016757">
    <property type="term" value="F:glycosyltransferase activity"/>
    <property type="evidence" value="ECO:0007669"/>
    <property type="project" value="TreeGrafter"/>
</dbReference>
<proteinExistence type="predicted"/>
<evidence type="ECO:0000313" key="2">
    <source>
        <dbReference type="EMBL" id="MBB2175063.1"/>
    </source>
</evidence>
<dbReference type="PANTHER" id="PTHR12526">
    <property type="entry name" value="GLYCOSYLTRANSFERASE"/>
    <property type="match status" value="1"/>
</dbReference>
<comment type="caution">
    <text evidence="2">The sequence shown here is derived from an EMBL/GenBank/DDBJ whole genome shotgun (WGS) entry which is preliminary data.</text>
</comment>
<keyword evidence="3" id="KW-1185">Reference proteome</keyword>
<organism evidence="2 3">
    <name type="scientific">Gluconacetobacter johannae</name>
    <dbReference type="NCBI Taxonomy" id="112140"/>
    <lineage>
        <taxon>Bacteria</taxon>
        <taxon>Pseudomonadati</taxon>
        <taxon>Pseudomonadota</taxon>
        <taxon>Alphaproteobacteria</taxon>
        <taxon>Acetobacterales</taxon>
        <taxon>Acetobacteraceae</taxon>
        <taxon>Gluconacetobacter</taxon>
    </lineage>
</organism>
<dbReference type="EMBL" id="JABEQH010000004">
    <property type="protein sequence ID" value="MBB2175063.1"/>
    <property type="molecule type" value="Genomic_DNA"/>
</dbReference>
<reference evidence="2 3" key="1">
    <citation type="submission" date="2020-04" db="EMBL/GenBank/DDBJ databases">
        <title>Description of novel Gluconacetobacter.</title>
        <authorList>
            <person name="Sombolestani A."/>
        </authorList>
    </citation>
    <scope>NUCLEOTIDE SEQUENCE [LARGE SCALE GENOMIC DNA]</scope>
    <source>
        <strain evidence="2 3">LMG 21312</strain>
    </source>
</reference>
<feature type="region of interest" description="Disordered" evidence="1">
    <location>
        <begin position="374"/>
        <end position="397"/>
    </location>
</feature>
<dbReference type="AlphaFoldDB" id="A0A7W4P4H6"/>
<dbReference type="PANTHER" id="PTHR12526:SF590">
    <property type="entry name" value="ALPHA-MALTOSE-1-PHOSPHATE SYNTHASE"/>
    <property type="match status" value="1"/>
</dbReference>
<gene>
    <name evidence="2" type="ORF">HLH21_03870</name>
</gene>
<accession>A0A7W4P4H6</accession>
<dbReference type="RefSeq" id="WP_182941503.1">
    <property type="nucleotide sequence ID" value="NZ_JABEQH010000004.1"/>
</dbReference>
<name>A0A7W4P4H6_9PROT</name>
<keyword evidence="2" id="KW-0808">Transferase</keyword>